<dbReference type="PANTHER" id="PTHR13847">
    <property type="entry name" value="SARCOSINE DEHYDROGENASE-RELATED"/>
    <property type="match status" value="1"/>
</dbReference>
<dbReference type="GO" id="GO:0005737">
    <property type="term" value="C:cytoplasm"/>
    <property type="evidence" value="ECO:0007669"/>
    <property type="project" value="TreeGrafter"/>
</dbReference>
<dbReference type="Gene3D" id="3.50.50.60">
    <property type="entry name" value="FAD/NAD(P)-binding domain"/>
    <property type="match status" value="1"/>
</dbReference>
<dbReference type="Gene3D" id="3.30.9.10">
    <property type="entry name" value="D-Amino Acid Oxidase, subunit A, domain 2"/>
    <property type="match status" value="1"/>
</dbReference>
<sequence length="438" mass="47841">MSGCFRQMGPALRGRGEVGRRIMDLISGCPFWIIKNGILGVYPTLRENVECEVAIIGGGVSGALIGYRLAEAGIDAVMLDKRDIGTGSTAASTSLLQYETDLTLTELSGRMGEENAVRVYRACRAAVKSIGALARRVKGGDFTGRDSLYLANTRREVAGLKREFELRRKHGFDVSWWTRKRIAGESSLPHHAAIESHDAAEIDAFEFTHAVVRAAAEMRKGLRVFDRTAVTSWKRVDARGAVGKGRSAGGGGGGFVLTTADGFRVKARRLVVAAGYESLNFFRKKPAKCHSTYALVTEPLETRAGWPGERLIWETARPYIYARTTADGRAIIGGYDEEFRDPQRRDALLVAKTGALQRRFGQLFPEIRCDVAFSWTGTFAETKDSLPYIGEAPGRPGIYFALGYGGNGVIFSALAAEIIRAAIVGERNALAELFRFGR</sequence>
<dbReference type="PANTHER" id="PTHR13847:SF201">
    <property type="entry name" value="PUTATIBE OXIDOREDUCTASE"/>
    <property type="match status" value="1"/>
</dbReference>
<keyword evidence="3" id="KW-1185">Reference proteome</keyword>
<evidence type="ECO:0000259" key="1">
    <source>
        <dbReference type="Pfam" id="PF01266"/>
    </source>
</evidence>
<dbReference type="KEGG" id="vbh:CMV30_15970"/>
<organism evidence="2 3">
    <name type="scientific">Nibricoccus aquaticus</name>
    <dbReference type="NCBI Taxonomy" id="2576891"/>
    <lineage>
        <taxon>Bacteria</taxon>
        <taxon>Pseudomonadati</taxon>
        <taxon>Verrucomicrobiota</taxon>
        <taxon>Opitutia</taxon>
        <taxon>Opitutales</taxon>
        <taxon>Opitutaceae</taxon>
        <taxon>Nibricoccus</taxon>
    </lineage>
</organism>
<dbReference type="EMBL" id="CP023344">
    <property type="protein sequence ID" value="ATC65321.1"/>
    <property type="molecule type" value="Genomic_DNA"/>
</dbReference>
<proteinExistence type="predicted"/>
<dbReference type="InterPro" id="IPR036188">
    <property type="entry name" value="FAD/NAD-bd_sf"/>
</dbReference>
<dbReference type="Proteomes" id="UP000217265">
    <property type="component" value="Chromosome"/>
</dbReference>
<evidence type="ECO:0000313" key="2">
    <source>
        <dbReference type="EMBL" id="ATC65321.1"/>
    </source>
</evidence>
<reference evidence="2 3" key="1">
    <citation type="submission" date="2017-09" db="EMBL/GenBank/DDBJ databases">
        <title>Complete genome sequence of Verrucomicrobial strain HZ-65, isolated from freshwater.</title>
        <authorList>
            <person name="Choi A."/>
        </authorList>
    </citation>
    <scope>NUCLEOTIDE SEQUENCE [LARGE SCALE GENOMIC DNA]</scope>
    <source>
        <strain evidence="2 3">HZ-65</strain>
    </source>
</reference>
<dbReference type="SUPFAM" id="SSF51905">
    <property type="entry name" value="FAD/NAD(P)-binding domain"/>
    <property type="match status" value="1"/>
</dbReference>
<dbReference type="OrthoDB" id="571248at2"/>
<gene>
    <name evidence="2" type="ORF">CMV30_15970</name>
</gene>
<dbReference type="InterPro" id="IPR006076">
    <property type="entry name" value="FAD-dep_OxRdtase"/>
</dbReference>
<dbReference type="Pfam" id="PF01266">
    <property type="entry name" value="DAO"/>
    <property type="match status" value="1"/>
</dbReference>
<evidence type="ECO:0000313" key="3">
    <source>
        <dbReference type="Proteomes" id="UP000217265"/>
    </source>
</evidence>
<protein>
    <submittedName>
        <fullName evidence="2">FAD-dependent oxidoreductase</fullName>
    </submittedName>
</protein>
<name>A0A290QLI7_9BACT</name>
<dbReference type="AlphaFoldDB" id="A0A290QLI7"/>
<accession>A0A290QLI7</accession>
<feature type="domain" description="FAD dependent oxidoreductase" evidence="1">
    <location>
        <begin position="53"/>
        <end position="419"/>
    </location>
</feature>